<evidence type="ECO:0008006" key="4">
    <source>
        <dbReference type="Google" id="ProtNLM"/>
    </source>
</evidence>
<organism evidence="2 3">
    <name type="scientific">Nephila pilipes</name>
    <name type="common">Giant wood spider</name>
    <name type="synonym">Nephila maculata</name>
    <dbReference type="NCBI Taxonomy" id="299642"/>
    <lineage>
        <taxon>Eukaryota</taxon>
        <taxon>Metazoa</taxon>
        <taxon>Ecdysozoa</taxon>
        <taxon>Arthropoda</taxon>
        <taxon>Chelicerata</taxon>
        <taxon>Arachnida</taxon>
        <taxon>Araneae</taxon>
        <taxon>Araneomorphae</taxon>
        <taxon>Entelegynae</taxon>
        <taxon>Araneoidea</taxon>
        <taxon>Nephilidae</taxon>
        <taxon>Nephila</taxon>
    </lineage>
</organism>
<dbReference type="AlphaFoldDB" id="A0A8X6NF29"/>
<evidence type="ECO:0000313" key="2">
    <source>
        <dbReference type="EMBL" id="GFT11781.1"/>
    </source>
</evidence>
<sequence length="129" mass="14855">MYNLLARNRKLQVEFYVYFATLRRWSKTAEVFADSDTEDQNPPNSGETKNKNDSSMKCEVEDLEAMGTVECIISQEHYRNVLGTRGSKCRLQYQPSSGWPIYGVLDRRSRPISASSRRLCKEMSESVIC</sequence>
<feature type="compositionally biased region" description="Basic and acidic residues" evidence="1">
    <location>
        <begin position="48"/>
        <end position="57"/>
    </location>
</feature>
<feature type="region of interest" description="Disordered" evidence="1">
    <location>
        <begin position="33"/>
        <end position="57"/>
    </location>
</feature>
<comment type="caution">
    <text evidence="2">The sequence shown here is derived from an EMBL/GenBank/DDBJ whole genome shotgun (WGS) entry which is preliminary data.</text>
</comment>
<proteinExistence type="predicted"/>
<keyword evidence="3" id="KW-1185">Reference proteome</keyword>
<dbReference type="Proteomes" id="UP000887013">
    <property type="component" value="Unassembled WGS sequence"/>
</dbReference>
<dbReference type="EMBL" id="BMAW01009045">
    <property type="protein sequence ID" value="GFT11781.1"/>
    <property type="molecule type" value="Genomic_DNA"/>
</dbReference>
<evidence type="ECO:0000256" key="1">
    <source>
        <dbReference type="SAM" id="MobiDB-lite"/>
    </source>
</evidence>
<protein>
    <recommendedName>
        <fullName evidence="4">K Homology domain-containing protein</fullName>
    </recommendedName>
</protein>
<reference evidence="2" key="1">
    <citation type="submission" date="2020-08" db="EMBL/GenBank/DDBJ databases">
        <title>Multicomponent nature underlies the extraordinary mechanical properties of spider dragline silk.</title>
        <authorList>
            <person name="Kono N."/>
            <person name="Nakamura H."/>
            <person name="Mori M."/>
            <person name="Yoshida Y."/>
            <person name="Ohtoshi R."/>
            <person name="Malay A.D."/>
            <person name="Moran D.A.P."/>
            <person name="Tomita M."/>
            <person name="Numata K."/>
            <person name="Arakawa K."/>
        </authorList>
    </citation>
    <scope>NUCLEOTIDE SEQUENCE</scope>
</reference>
<name>A0A8X6NF29_NEPPI</name>
<evidence type="ECO:0000313" key="3">
    <source>
        <dbReference type="Proteomes" id="UP000887013"/>
    </source>
</evidence>
<gene>
    <name evidence="2" type="ORF">NPIL_316221</name>
</gene>
<accession>A0A8X6NF29</accession>